<feature type="transmembrane region" description="Helical" evidence="8">
    <location>
        <begin position="32"/>
        <end position="51"/>
    </location>
</feature>
<evidence type="ECO:0000256" key="1">
    <source>
        <dbReference type="ARBA" id="ARBA00004141"/>
    </source>
</evidence>
<organism evidence="10 11">
    <name type="scientific">Brachybacterium huguangmaarense</name>
    <dbReference type="NCBI Taxonomy" id="1652028"/>
    <lineage>
        <taxon>Bacteria</taxon>
        <taxon>Bacillati</taxon>
        <taxon>Actinomycetota</taxon>
        <taxon>Actinomycetes</taxon>
        <taxon>Micrococcales</taxon>
        <taxon>Dermabacteraceae</taxon>
        <taxon>Brachybacterium</taxon>
    </lineage>
</organism>
<keyword evidence="11" id="KW-1185">Reference proteome</keyword>
<dbReference type="EMBL" id="CP107020">
    <property type="protein sequence ID" value="UYG15823.1"/>
    <property type="molecule type" value="Genomic_DNA"/>
</dbReference>
<keyword evidence="6 8" id="KW-0472">Membrane</keyword>
<comment type="subcellular location">
    <subcellularLocation>
        <location evidence="1">Membrane</location>
        <topology evidence="1">Multi-pass membrane protein</topology>
    </subcellularLocation>
</comment>
<comment type="pathway">
    <text evidence="2">Carotenoid biosynthesis.</text>
</comment>
<protein>
    <submittedName>
        <fullName evidence="10">Lycopene cyclase domain-containing protein</fullName>
    </submittedName>
</protein>
<feature type="transmembrane region" description="Helical" evidence="8">
    <location>
        <begin position="79"/>
        <end position="100"/>
    </location>
</feature>
<dbReference type="NCBIfam" id="TIGR03462">
    <property type="entry name" value="CarR_dom_SF"/>
    <property type="match status" value="1"/>
</dbReference>
<dbReference type="InterPro" id="IPR017825">
    <property type="entry name" value="Lycopene_cyclase_dom"/>
</dbReference>
<gene>
    <name evidence="10" type="ORF">BRM3_09210</name>
</gene>
<accession>A0ABY6FZH7</accession>
<evidence type="ECO:0000256" key="5">
    <source>
        <dbReference type="ARBA" id="ARBA00022989"/>
    </source>
</evidence>
<keyword evidence="4" id="KW-0125">Carotenoid biosynthesis</keyword>
<keyword evidence="3 8" id="KW-0812">Transmembrane</keyword>
<evidence type="ECO:0000256" key="7">
    <source>
        <dbReference type="ARBA" id="ARBA00023235"/>
    </source>
</evidence>
<evidence type="ECO:0000313" key="10">
    <source>
        <dbReference type="EMBL" id="UYG15823.1"/>
    </source>
</evidence>
<feature type="domain" description="Lycopene cyclase" evidence="9">
    <location>
        <begin position="11"/>
        <end position="94"/>
    </location>
</feature>
<evidence type="ECO:0000256" key="3">
    <source>
        <dbReference type="ARBA" id="ARBA00022692"/>
    </source>
</evidence>
<reference evidence="10" key="1">
    <citation type="submission" date="2022-10" db="EMBL/GenBank/DDBJ databases">
        <title>Whole-Genome Sequencing of Brachybacterium huguangmaarense BRM-3, Isolated from Betula schmidtii.</title>
        <authorList>
            <person name="Haam D."/>
        </authorList>
    </citation>
    <scope>NUCLEOTIDE SEQUENCE</scope>
    <source>
        <strain evidence="10">BRM-3</strain>
    </source>
</reference>
<keyword evidence="7" id="KW-0413">Isomerase</keyword>
<evidence type="ECO:0000256" key="6">
    <source>
        <dbReference type="ARBA" id="ARBA00023136"/>
    </source>
</evidence>
<keyword evidence="5 8" id="KW-1133">Transmembrane helix</keyword>
<feature type="transmembrane region" description="Helical" evidence="8">
    <location>
        <begin position="6"/>
        <end position="25"/>
    </location>
</feature>
<evidence type="ECO:0000259" key="9">
    <source>
        <dbReference type="Pfam" id="PF18916"/>
    </source>
</evidence>
<evidence type="ECO:0000256" key="4">
    <source>
        <dbReference type="ARBA" id="ARBA00022746"/>
    </source>
</evidence>
<name>A0ABY6FZH7_9MICO</name>
<evidence type="ECO:0000256" key="2">
    <source>
        <dbReference type="ARBA" id="ARBA00004829"/>
    </source>
</evidence>
<evidence type="ECO:0000256" key="8">
    <source>
        <dbReference type="SAM" id="Phobius"/>
    </source>
</evidence>
<dbReference type="Pfam" id="PF18916">
    <property type="entry name" value="Lycopene_cyc"/>
    <property type="match status" value="1"/>
</dbReference>
<sequence length="123" mass="13531">MHGEYLLLLGACVLITLPLEFVLGARVYRRPLAALLAIGPVVLVFGAWDLLGIHRGHWWYEPARISGIELPGSLPLEELAFFVVIPLCGLLTFEAVRTLLARWSALRTARADDRARDGGRGDA</sequence>
<dbReference type="RefSeq" id="WP_263593037.1">
    <property type="nucleotide sequence ID" value="NZ_CP107020.1"/>
</dbReference>
<evidence type="ECO:0000313" key="11">
    <source>
        <dbReference type="Proteomes" id="UP001164305"/>
    </source>
</evidence>
<dbReference type="Proteomes" id="UP001164305">
    <property type="component" value="Chromosome"/>
</dbReference>
<proteinExistence type="predicted"/>